<organism evidence="3 4">
    <name type="scientific">Paenibacillus abyssi</name>
    <dbReference type="NCBI Taxonomy" id="1340531"/>
    <lineage>
        <taxon>Bacteria</taxon>
        <taxon>Bacillati</taxon>
        <taxon>Bacillota</taxon>
        <taxon>Bacilli</taxon>
        <taxon>Bacillales</taxon>
        <taxon>Paenibacillaceae</taxon>
        <taxon>Paenibacillus</taxon>
    </lineage>
</organism>
<feature type="transmembrane region" description="Helical" evidence="1">
    <location>
        <begin position="250"/>
        <end position="270"/>
    </location>
</feature>
<feature type="transmembrane region" description="Helical" evidence="1">
    <location>
        <begin position="446"/>
        <end position="466"/>
    </location>
</feature>
<feature type="transmembrane region" description="Helical" evidence="1">
    <location>
        <begin position="371"/>
        <end position="390"/>
    </location>
</feature>
<feature type="transmembrane region" description="Helical" evidence="1">
    <location>
        <begin position="314"/>
        <end position="338"/>
    </location>
</feature>
<dbReference type="AlphaFoldDB" id="A0A917FR23"/>
<keyword evidence="1" id="KW-1133">Transmembrane helix</keyword>
<feature type="domain" description="CAAX prenyl protease 2/Lysostaphin resistance protein A-like" evidence="2">
    <location>
        <begin position="410"/>
        <end position="503"/>
    </location>
</feature>
<comment type="caution">
    <text evidence="3">The sequence shown here is derived from an EMBL/GenBank/DDBJ whole genome shotgun (WGS) entry which is preliminary data.</text>
</comment>
<feature type="transmembrane region" description="Helical" evidence="1">
    <location>
        <begin position="519"/>
        <end position="536"/>
    </location>
</feature>
<protein>
    <recommendedName>
        <fullName evidence="2">CAAX prenyl protease 2/Lysostaphin resistance protein A-like domain-containing protein</fullName>
    </recommendedName>
</protein>
<gene>
    <name evidence="3" type="ORF">GCM10010916_12790</name>
</gene>
<sequence length="557" mass="63121">MNPLQHDPPWKKLILFGALGALIYFMAQVLPSAMDTFSAGSNDRVIEKSEAQAQAVAFITEQYGVQPTSTHVVHQSDKILNGYLSKEKLLDTYDKQYNQRFPADTFQVEVRTPRQDNPARTTLYYVYVHMESGQIVAWNKFSRDFQTDEDKAAIGANYEQAVETAKEFATQQGFRPQELRAHPGIDSNGLLTFDVIGSKISEAQLQLRIRTAQTANNEILALTYKPQFVVPDSYTDYVERQDRLASFMSFGGYLLFTAILFILAIIYAALYRQYSSFIRGLFITGVFLAFYLVNNFNMADGIRAGFGETQDAGSFVAAGMIITILITLLMAASVYFSLVGGDALWRQMGFKLWPRFREQGYGVHVWRSMKLSYLLAFMLMGVQTVIFIVLQNGIGMWTTSDVTQSPYNLGMLWLFPMLAWCAAISEEAIYRLFGIGLLYKWFKNKFFASLIPTVIWAMGHVSYPIYPSTTRLIELTIVGLLFSYIFIKFGFITAVFTHAIFNSVMMAIMLFFYGSAVNIIAGIVYIVLPVIIAWIIKFWHEKRGPKPQVTVPPSMQQ</sequence>
<dbReference type="GO" id="GO:0004175">
    <property type="term" value="F:endopeptidase activity"/>
    <property type="evidence" value="ECO:0007669"/>
    <property type="project" value="UniProtKB-ARBA"/>
</dbReference>
<proteinExistence type="predicted"/>
<keyword evidence="1" id="KW-0472">Membrane</keyword>
<evidence type="ECO:0000313" key="4">
    <source>
        <dbReference type="Proteomes" id="UP000644756"/>
    </source>
</evidence>
<keyword evidence="4" id="KW-1185">Reference proteome</keyword>
<reference evidence="3" key="2">
    <citation type="submission" date="2020-09" db="EMBL/GenBank/DDBJ databases">
        <authorList>
            <person name="Sun Q."/>
            <person name="Zhou Y."/>
        </authorList>
    </citation>
    <scope>NUCLEOTIDE SEQUENCE</scope>
    <source>
        <strain evidence="3">CGMCC 1.12987</strain>
    </source>
</reference>
<keyword evidence="1" id="KW-0812">Transmembrane</keyword>
<dbReference type="Pfam" id="PF02517">
    <property type="entry name" value="Rce1-like"/>
    <property type="match status" value="1"/>
</dbReference>
<reference evidence="3" key="1">
    <citation type="journal article" date="2014" name="Int. J. Syst. Evol. Microbiol.">
        <title>Complete genome sequence of Corynebacterium casei LMG S-19264T (=DSM 44701T), isolated from a smear-ripened cheese.</title>
        <authorList>
            <consortium name="US DOE Joint Genome Institute (JGI-PGF)"/>
            <person name="Walter F."/>
            <person name="Albersmeier A."/>
            <person name="Kalinowski J."/>
            <person name="Ruckert C."/>
        </authorList>
    </citation>
    <scope>NUCLEOTIDE SEQUENCE</scope>
    <source>
        <strain evidence="3">CGMCC 1.12987</strain>
    </source>
</reference>
<evidence type="ECO:0000259" key="2">
    <source>
        <dbReference type="Pfam" id="PF02517"/>
    </source>
</evidence>
<dbReference type="Proteomes" id="UP000644756">
    <property type="component" value="Unassembled WGS sequence"/>
</dbReference>
<evidence type="ECO:0000313" key="3">
    <source>
        <dbReference type="EMBL" id="GGF96955.1"/>
    </source>
</evidence>
<evidence type="ECO:0000256" key="1">
    <source>
        <dbReference type="SAM" id="Phobius"/>
    </source>
</evidence>
<dbReference type="EMBL" id="BMGR01000003">
    <property type="protein sequence ID" value="GGF96955.1"/>
    <property type="molecule type" value="Genomic_DNA"/>
</dbReference>
<dbReference type="InterPro" id="IPR003675">
    <property type="entry name" value="Rce1/LyrA-like_dom"/>
</dbReference>
<feature type="transmembrane region" description="Helical" evidence="1">
    <location>
        <begin position="277"/>
        <end position="294"/>
    </location>
</feature>
<name>A0A917FR23_9BACL</name>
<dbReference type="RefSeq" id="WP_188530065.1">
    <property type="nucleotide sequence ID" value="NZ_BMGR01000003.1"/>
</dbReference>
<feature type="transmembrane region" description="Helical" evidence="1">
    <location>
        <begin position="410"/>
        <end position="434"/>
    </location>
</feature>
<accession>A0A917FR23</accession>
<dbReference type="GO" id="GO:0080120">
    <property type="term" value="P:CAAX-box protein maturation"/>
    <property type="evidence" value="ECO:0007669"/>
    <property type="project" value="UniProtKB-ARBA"/>
</dbReference>